<reference evidence="1" key="1">
    <citation type="submission" date="2013-06" db="EMBL/GenBank/DDBJ databases">
        <authorList>
            <person name="Groh K."/>
        </authorList>
    </citation>
    <scope>NUCLEOTIDE SEQUENCE</scope>
    <source>
        <tissue evidence="1">Antennules</tissue>
    </source>
</reference>
<keyword evidence="1" id="KW-0031">Aminopeptidase</keyword>
<organism evidence="1">
    <name type="scientific">Coenobita clypeatus</name>
    <dbReference type="NCBI Taxonomy" id="474045"/>
    <lineage>
        <taxon>Eukaryota</taxon>
        <taxon>Metazoa</taxon>
        <taxon>Ecdysozoa</taxon>
        <taxon>Arthropoda</taxon>
        <taxon>Crustacea</taxon>
        <taxon>Multicrustacea</taxon>
        <taxon>Malacostraca</taxon>
        <taxon>Eumalacostraca</taxon>
        <taxon>Eucarida</taxon>
        <taxon>Decapoda</taxon>
        <taxon>Pleocyemata</taxon>
        <taxon>Anomura</taxon>
        <taxon>Paguroidea</taxon>
        <taxon>Coenobitidae</taxon>
        <taxon>Coenobita</taxon>
    </lineage>
</organism>
<keyword evidence="1" id="KW-0645">Protease</keyword>
<name>W6MEY7_9EUCA</name>
<evidence type="ECO:0000313" key="1">
    <source>
        <dbReference type="EMBL" id="CDK12559.1"/>
    </source>
</evidence>
<reference evidence="1" key="2">
    <citation type="submission" date="2014-02" db="EMBL/GenBank/DDBJ databases">
        <title>The hermit crab's nose antennal transcriptomics.</title>
        <authorList>
            <person name="Groh K.C."/>
            <person name="Vogel H."/>
            <person name="Stensmyr M.C."/>
            <person name="Grosse-Wilde E."/>
            <person name="Hansson B.S."/>
        </authorList>
    </citation>
    <scope>NUCLEOTIDE SEQUENCE</scope>
    <source>
        <tissue evidence="1">Antennules</tissue>
    </source>
</reference>
<dbReference type="GO" id="GO:0004177">
    <property type="term" value="F:aminopeptidase activity"/>
    <property type="evidence" value="ECO:0007669"/>
    <property type="project" value="UniProtKB-KW"/>
</dbReference>
<dbReference type="AlphaFoldDB" id="W6MEY7"/>
<sequence length="52" mass="6551">KQWYQRRVRGEVWDDDDWEYCWRIYNTATIPSEKILMLEAMAQTRDPWLMQQ</sequence>
<feature type="non-terminal residue" evidence="1">
    <location>
        <position position="1"/>
    </location>
</feature>
<dbReference type="EMBL" id="HABY01000030">
    <property type="protein sequence ID" value="CDK12559.1"/>
    <property type="molecule type" value="Transcribed_RNA"/>
</dbReference>
<keyword evidence="1" id="KW-0378">Hydrolase</keyword>
<dbReference type="Gene3D" id="1.25.50.20">
    <property type="match status" value="1"/>
</dbReference>
<protein>
    <submittedName>
        <fullName evidence="1">Aminopeptidase-N-precursor-like protein</fullName>
    </submittedName>
</protein>
<accession>W6MEY7</accession>
<proteinExistence type="predicted"/>